<dbReference type="InterPro" id="IPR037522">
    <property type="entry name" value="HD_GYP_dom"/>
</dbReference>
<dbReference type="Pfam" id="PF13487">
    <property type="entry name" value="HD_5"/>
    <property type="match status" value="1"/>
</dbReference>
<dbReference type="SMART" id="SM00471">
    <property type="entry name" value="HDc"/>
    <property type="match status" value="1"/>
</dbReference>
<comment type="caution">
    <text evidence="4">The sequence shown here is derived from an EMBL/GenBank/DDBJ whole genome shotgun (WGS) entry which is preliminary data.</text>
</comment>
<dbReference type="RefSeq" id="WP_146888641.1">
    <property type="nucleotide sequence ID" value="NZ_BJXB01000026.1"/>
</dbReference>
<dbReference type="InterPro" id="IPR003607">
    <property type="entry name" value="HD/PDEase_dom"/>
</dbReference>
<proteinExistence type="predicted"/>
<dbReference type="InterPro" id="IPR006674">
    <property type="entry name" value="HD_domain"/>
</dbReference>
<keyword evidence="1" id="KW-1133">Transmembrane helix</keyword>
<name>A0A511N7Z5_DEIC1</name>
<feature type="transmembrane region" description="Helical" evidence="1">
    <location>
        <begin position="23"/>
        <end position="42"/>
    </location>
</feature>
<dbReference type="SUPFAM" id="SSF109604">
    <property type="entry name" value="HD-domain/PDEase-like"/>
    <property type="match status" value="1"/>
</dbReference>
<evidence type="ECO:0000313" key="4">
    <source>
        <dbReference type="EMBL" id="GEM48962.1"/>
    </source>
</evidence>
<organism evidence="4 5">
    <name type="scientific">Deinococcus cellulosilyticus (strain DSM 18568 / NBRC 106333 / KACC 11606 / 5516J-15)</name>
    <dbReference type="NCBI Taxonomy" id="1223518"/>
    <lineage>
        <taxon>Bacteria</taxon>
        <taxon>Thermotogati</taxon>
        <taxon>Deinococcota</taxon>
        <taxon>Deinococci</taxon>
        <taxon>Deinococcales</taxon>
        <taxon>Deinococcaceae</taxon>
        <taxon>Deinococcus</taxon>
    </lineage>
</organism>
<evidence type="ECO:0000259" key="3">
    <source>
        <dbReference type="PROSITE" id="PS51832"/>
    </source>
</evidence>
<reference evidence="4 5" key="1">
    <citation type="submission" date="2019-07" db="EMBL/GenBank/DDBJ databases">
        <title>Whole genome shotgun sequence of Deinococcus cellulosilyticus NBRC 106333.</title>
        <authorList>
            <person name="Hosoyama A."/>
            <person name="Uohara A."/>
            <person name="Ohji S."/>
            <person name="Ichikawa N."/>
        </authorList>
    </citation>
    <scope>NUCLEOTIDE SEQUENCE [LARGE SCALE GENOMIC DNA]</scope>
    <source>
        <strain evidence="4 5">NBRC 106333</strain>
    </source>
</reference>
<keyword evidence="1" id="KW-0472">Membrane</keyword>
<keyword evidence="1" id="KW-0812">Transmembrane</keyword>
<dbReference type="EMBL" id="BJXB01000026">
    <property type="protein sequence ID" value="GEM48962.1"/>
    <property type="molecule type" value="Genomic_DNA"/>
</dbReference>
<sequence length="355" mass="39500">MMTSHQMILLTDLLMSGKPRTRMTIIVVIFLLMLLTTALVFYTTGTRFVYVHLMYVPVVLGAVTFGIPGGLLFGLVAGLCIGPFMPLNTLTGEMQSVSGWGFRTLFFMLTGSVVGTFAALFKQRIRSAQGLAFKLAETYEQNLRTFVGLVESRDNETVGHCERVAYNAYQLGHKIGLSSEALDELYWAGLMHDLGKISVPEVILKKPGKLNDMEYALMRRHTIYGHDILHAVSPFFNTIAIGVRAHHEKYDGTGYPDGLSGENIPLFGRILAVVDVFEALTSHRTYRTPQSREEAMLYLKEHSGTHFDPVLVPAFIELVEKGEVMMADQETPSRIRRGPRGLVRQLEKTGVGSLP</sequence>
<dbReference type="PANTHER" id="PTHR43155">
    <property type="entry name" value="CYCLIC DI-GMP PHOSPHODIESTERASE PA4108-RELATED"/>
    <property type="match status" value="1"/>
</dbReference>
<gene>
    <name evidence="4" type="ORF">DC3_45970</name>
</gene>
<feature type="domain" description="HD" evidence="2">
    <location>
        <begin position="157"/>
        <end position="280"/>
    </location>
</feature>
<feature type="transmembrane region" description="Helical" evidence="1">
    <location>
        <begin position="104"/>
        <end position="121"/>
    </location>
</feature>
<dbReference type="OrthoDB" id="383993at2"/>
<protein>
    <submittedName>
        <fullName evidence="4">Uncharacterized protein</fullName>
    </submittedName>
</protein>
<dbReference type="CDD" id="cd00077">
    <property type="entry name" value="HDc"/>
    <property type="match status" value="1"/>
</dbReference>
<accession>A0A511N7Z5</accession>
<evidence type="ECO:0000313" key="5">
    <source>
        <dbReference type="Proteomes" id="UP000321306"/>
    </source>
</evidence>
<feature type="transmembrane region" description="Helical" evidence="1">
    <location>
        <begin position="54"/>
        <end position="84"/>
    </location>
</feature>
<evidence type="ECO:0000256" key="1">
    <source>
        <dbReference type="SAM" id="Phobius"/>
    </source>
</evidence>
<dbReference type="PROSITE" id="PS51832">
    <property type="entry name" value="HD_GYP"/>
    <property type="match status" value="1"/>
</dbReference>
<keyword evidence="5" id="KW-1185">Reference proteome</keyword>
<feature type="domain" description="HD-GYP" evidence="3">
    <location>
        <begin position="135"/>
        <end position="331"/>
    </location>
</feature>
<dbReference type="Gene3D" id="1.10.3210.10">
    <property type="entry name" value="Hypothetical protein af1432"/>
    <property type="match status" value="1"/>
</dbReference>
<dbReference type="PROSITE" id="PS51831">
    <property type="entry name" value="HD"/>
    <property type="match status" value="1"/>
</dbReference>
<evidence type="ECO:0000259" key="2">
    <source>
        <dbReference type="PROSITE" id="PS51831"/>
    </source>
</evidence>
<dbReference type="AlphaFoldDB" id="A0A511N7Z5"/>
<dbReference type="Proteomes" id="UP000321306">
    <property type="component" value="Unassembled WGS sequence"/>
</dbReference>